<organism evidence="2 3">
    <name type="scientific">Phytophthora megakarya</name>
    <dbReference type="NCBI Taxonomy" id="4795"/>
    <lineage>
        <taxon>Eukaryota</taxon>
        <taxon>Sar</taxon>
        <taxon>Stramenopiles</taxon>
        <taxon>Oomycota</taxon>
        <taxon>Peronosporomycetes</taxon>
        <taxon>Peronosporales</taxon>
        <taxon>Peronosporaceae</taxon>
        <taxon>Phytophthora</taxon>
    </lineage>
</organism>
<dbReference type="AlphaFoldDB" id="A0A225V1H6"/>
<protein>
    <submittedName>
        <fullName evidence="2">Uncharacterized protein</fullName>
    </submittedName>
</protein>
<feature type="region of interest" description="Disordered" evidence="1">
    <location>
        <begin position="169"/>
        <end position="214"/>
    </location>
</feature>
<name>A0A225V1H6_9STRA</name>
<proteinExistence type="predicted"/>
<gene>
    <name evidence="2" type="ORF">PHMEG_00029732</name>
</gene>
<evidence type="ECO:0000313" key="3">
    <source>
        <dbReference type="Proteomes" id="UP000198211"/>
    </source>
</evidence>
<dbReference type="Proteomes" id="UP000198211">
    <property type="component" value="Unassembled WGS sequence"/>
</dbReference>
<evidence type="ECO:0000256" key="1">
    <source>
        <dbReference type="SAM" id="MobiDB-lite"/>
    </source>
</evidence>
<dbReference type="EMBL" id="NBNE01008625">
    <property type="protein sequence ID" value="OWY99290.1"/>
    <property type="molecule type" value="Genomic_DNA"/>
</dbReference>
<feature type="compositionally biased region" description="Polar residues" evidence="1">
    <location>
        <begin position="70"/>
        <end position="89"/>
    </location>
</feature>
<reference evidence="3" key="1">
    <citation type="submission" date="2017-03" db="EMBL/GenBank/DDBJ databases">
        <title>Phytopthora megakarya and P. palmivora, two closely related causual agents of cacao black pod achieved similar genome size and gene model numbers by different mechanisms.</title>
        <authorList>
            <person name="Ali S."/>
            <person name="Shao J."/>
            <person name="Larry D.J."/>
            <person name="Kronmiller B."/>
            <person name="Shen D."/>
            <person name="Strem M.D."/>
            <person name="Melnick R.L."/>
            <person name="Guiltinan M.J."/>
            <person name="Tyler B.M."/>
            <person name="Meinhardt L.W."/>
            <person name="Bailey B.A."/>
        </authorList>
    </citation>
    <scope>NUCLEOTIDE SEQUENCE [LARGE SCALE GENOMIC DNA]</scope>
    <source>
        <strain evidence="3">zdho120</strain>
    </source>
</reference>
<feature type="compositionally biased region" description="Basic residues" evidence="1">
    <location>
        <begin position="190"/>
        <end position="204"/>
    </location>
</feature>
<evidence type="ECO:0000313" key="2">
    <source>
        <dbReference type="EMBL" id="OWY99290.1"/>
    </source>
</evidence>
<accession>A0A225V1H6</accession>
<keyword evidence="3" id="KW-1185">Reference proteome</keyword>
<feature type="compositionally biased region" description="Low complexity" evidence="1">
    <location>
        <begin position="49"/>
        <end position="69"/>
    </location>
</feature>
<comment type="caution">
    <text evidence="2">The sequence shown here is derived from an EMBL/GenBank/DDBJ whole genome shotgun (WGS) entry which is preliminary data.</text>
</comment>
<feature type="region of interest" description="Disordered" evidence="1">
    <location>
        <begin position="21"/>
        <end position="109"/>
    </location>
</feature>
<feature type="compositionally biased region" description="Low complexity" evidence="1">
    <location>
        <begin position="21"/>
        <end position="34"/>
    </location>
</feature>
<sequence>MTDHEAGLLGREFVLRLRMSGLRGLRSPRGSPSSEPDPKRQQHVPPRPVSLSTPSLSSLPSYHSSDSNSQSVVAPSETMSSIQNVSSRAGSDFVPSLLGTSGGSIESTRSGTRLKMNHRLRPCGHLGNPQLGTSLQGVCSMTAQGGAVQANTQMGMQVVQTILPPPPVMAEPDDVVMSESGEFSIQSERRSRHSRTRRPHRRKDHSPDGPSSDI</sequence>